<organism evidence="1 2">
    <name type="scientific">Galdieria sulphuraria</name>
    <name type="common">Red alga</name>
    <dbReference type="NCBI Taxonomy" id="130081"/>
    <lineage>
        <taxon>Eukaryota</taxon>
        <taxon>Rhodophyta</taxon>
        <taxon>Bangiophyceae</taxon>
        <taxon>Galdieriales</taxon>
        <taxon>Galdieriaceae</taxon>
        <taxon>Galdieria</taxon>
    </lineage>
</organism>
<name>M2VSL1_GALSU</name>
<sequence>MIRIPSYDQVKQWLYLHGPKSNWQQLLEDNDLHNDVCFLYASDEEVVFKIIETQQILVFPYWKLKVYPRWHYLDRDSFFELLERDLLKYCFASVNPKYLLIEDSFGNLHKLYWSDPDFKIETTFHLFRAQQ</sequence>
<dbReference type="Gramene" id="EME26131">
    <property type="protein sequence ID" value="EME26131"/>
    <property type="gene ID" value="Gasu_62270"/>
</dbReference>
<dbReference type="KEGG" id="gsl:Gasu_62270"/>
<dbReference type="AlphaFoldDB" id="M2VSL1"/>
<protein>
    <submittedName>
        <fullName evidence="1">Uncharacterized protein</fullName>
    </submittedName>
</protein>
<gene>
    <name evidence="1" type="ORF">Gasu_62270</name>
</gene>
<dbReference type="GeneID" id="17085114"/>
<evidence type="ECO:0000313" key="2">
    <source>
        <dbReference type="Proteomes" id="UP000030680"/>
    </source>
</evidence>
<accession>M2VSL1</accession>
<evidence type="ECO:0000313" key="1">
    <source>
        <dbReference type="EMBL" id="EME26131.1"/>
    </source>
</evidence>
<keyword evidence="2" id="KW-1185">Reference proteome</keyword>
<dbReference type="RefSeq" id="XP_005702651.1">
    <property type="nucleotide sequence ID" value="XM_005702594.1"/>
</dbReference>
<reference evidence="2" key="1">
    <citation type="journal article" date="2013" name="Science">
        <title>Gene transfer from bacteria and archaea facilitated evolution of an extremophilic eukaryote.</title>
        <authorList>
            <person name="Schonknecht G."/>
            <person name="Chen W.H."/>
            <person name="Ternes C.M."/>
            <person name="Barbier G.G."/>
            <person name="Shrestha R.P."/>
            <person name="Stanke M."/>
            <person name="Brautigam A."/>
            <person name="Baker B.J."/>
            <person name="Banfield J.F."/>
            <person name="Garavito R.M."/>
            <person name="Carr K."/>
            <person name="Wilkerson C."/>
            <person name="Rensing S.A."/>
            <person name="Gagneul D."/>
            <person name="Dickenson N.E."/>
            <person name="Oesterhelt C."/>
            <person name="Lercher M.J."/>
            <person name="Weber A.P."/>
        </authorList>
    </citation>
    <scope>NUCLEOTIDE SEQUENCE [LARGE SCALE GENOMIC DNA]</scope>
    <source>
        <strain evidence="2">074W</strain>
    </source>
</reference>
<dbReference type="EMBL" id="KB454601">
    <property type="protein sequence ID" value="EME26131.1"/>
    <property type="molecule type" value="Genomic_DNA"/>
</dbReference>
<proteinExistence type="predicted"/>
<dbReference type="Proteomes" id="UP000030680">
    <property type="component" value="Unassembled WGS sequence"/>
</dbReference>